<reference evidence="8 9" key="1">
    <citation type="submission" date="2022-03" db="EMBL/GenBank/DDBJ databases">
        <authorList>
            <person name="Nunn A."/>
            <person name="Chopra R."/>
            <person name="Nunn A."/>
            <person name="Contreras Garrido A."/>
        </authorList>
    </citation>
    <scope>NUCLEOTIDE SEQUENCE [LARGE SCALE GENOMIC DNA]</scope>
</reference>
<protein>
    <recommendedName>
        <fullName evidence="7">TF-B3 domain-containing protein</fullName>
    </recommendedName>
</protein>
<dbReference type="CDD" id="cd10017">
    <property type="entry name" value="B3_DNA"/>
    <property type="match status" value="1"/>
</dbReference>
<proteinExistence type="predicted"/>
<evidence type="ECO:0000256" key="5">
    <source>
        <dbReference type="ARBA" id="ARBA00023242"/>
    </source>
</evidence>
<dbReference type="PROSITE" id="PS50863">
    <property type="entry name" value="B3"/>
    <property type="match status" value="1"/>
</dbReference>
<keyword evidence="2" id="KW-0805">Transcription regulation</keyword>
<dbReference type="InterPro" id="IPR015300">
    <property type="entry name" value="DNA-bd_pseudobarrel_sf"/>
</dbReference>
<dbReference type="PANTHER" id="PTHR31541">
    <property type="entry name" value="B3 DOMAIN PLANT PROTEIN-RELATED"/>
    <property type="match status" value="1"/>
</dbReference>
<dbReference type="SUPFAM" id="SSF101936">
    <property type="entry name" value="DNA-binding pseudobarrel domain"/>
    <property type="match status" value="1"/>
</dbReference>
<dbReference type="AlphaFoldDB" id="A0AAU9REB4"/>
<dbReference type="PANTHER" id="PTHR31541:SF25">
    <property type="entry name" value="GAMMA-GLIADIN B"/>
    <property type="match status" value="1"/>
</dbReference>
<evidence type="ECO:0000256" key="4">
    <source>
        <dbReference type="ARBA" id="ARBA00023163"/>
    </source>
</evidence>
<evidence type="ECO:0000256" key="2">
    <source>
        <dbReference type="ARBA" id="ARBA00023015"/>
    </source>
</evidence>
<evidence type="ECO:0000259" key="7">
    <source>
        <dbReference type="PROSITE" id="PS50863"/>
    </source>
</evidence>
<dbReference type="InterPro" id="IPR003340">
    <property type="entry name" value="B3_DNA-bd"/>
</dbReference>
<feature type="region of interest" description="Disordered" evidence="6">
    <location>
        <begin position="349"/>
        <end position="368"/>
    </location>
</feature>
<dbReference type="EMBL" id="OU466857">
    <property type="protein sequence ID" value="CAH2038830.1"/>
    <property type="molecule type" value="Genomic_DNA"/>
</dbReference>
<keyword evidence="5" id="KW-0539">Nucleus</keyword>
<keyword evidence="9" id="KW-1185">Reference proteome</keyword>
<dbReference type="GO" id="GO:0005634">
    <property type="term" value="C:nucleus"/>
    <property type="evidence" value="ECO:0007669"/>
    <property type="project" value="UniProtKB-SubCell"/>
</dbReference>
<dbReference type="GO" id="GO:0003677">
    <property type="term" value="F:DNA binding"/>
    <property type="evidence" value="ECO:0007669"/>
    <property type="project" value="UniProtKB-KW"/>
</dbReference>
<organism evidence="8 9">
    <name type="scientific">Thlaspi arvense</name>
    <name type="common">Field penny-cress</name>
    <dbReference type="NCBI Taxonomy" id="13288"/>
    <lineage>
        <taxon>Eukaryota</taxon>
        <taxon>Viridiplantae</taxon>
        <taxon>Streptophyta</taxon>
        <taxon>Embryophyta</taxon>
        <taxon>Tracheophyta</taxon>
        <taxon>Spermatophyta</taxon>
        <taxon>Magnoliopsida</taxon>
        <taxon>eudicotyledons</taxon>
        <taxon>Gunneridae</taxon>
        <taxon>Pentapetalae</taxon>
        <taxon>rosids</taxon>
        <taxon>malvids</taxon>
        <taxon>Brassicales</taxon>
        <taxon>Brassicaceae</taxon>
        <taxon>Thlaspideae</taxon>
        <taxon>Thlaspi</taxon>
    </lineage>
</organism>
<dbReference type="Gene3D" id="2.40.330.10">
    <property type="entry name" value="DNA-binding pseudobarrel domain"/>
    <property type="match status" value="1"/>
</dbReference>
<evidence type="ECO:0000256" key="3">
    <source>
        <dbReference type="ARBA" id="ARBA00023125"/>
    </source>
</evidence>
<evidence type="ECO:0000313" key="9">
    <source>
        <dbReference type="Proteomes" id="UP000836841"/>
    </source>
</evidence>
<evidence type="ECO:0000256" key="6">
    <source>
        <dbReference type="SAM" id="MobiDB-lite"/>
    </source>
</evidence>
<feature type="compositionally biased region" description="Low complexity" evidence="6">
    <location>
        <begin position="53"/>
        <end position="62"/>
    </location>
</feature>
<feature type="domain" description="TF-B3" evidence="7">
    <location>
        <begin position="218"/>
        <end position="273"/>
    </location>
</feature>
<dbReference type="Proteomes" id="UP000836841">
    <property type="component" value="Chromosome 1"/>
</dbReference>
<name>A0AAU9REB4_THLAR</name>
<feature type="compositionally biased region" description="Basic and acidic residues" evidence="6">
    <location>
        <begin position="68"/>
        <end position="77"/>
    </location>
</feature>
<sequence length="368" mass="41058">MISDEEAARILLMLCRSPQTSPKRRSVVVPLERDERICGPVPRKKRGSNRIHTTSSSSSSSTAVVENVSKEDPDPHIHNGPLMESPTKPTKNRKKRPPLFPPMEKQPKKAKGRTDRCCLAAAASSSGMREPPPEWLLRLMASKNGADPKKIIDKELTATDLSSGHNRLSMPFSSIVDLEFLNPVEERTIQQHVRKTSSKGVDAKLVSSDLREFDVNLRRWNMKKKSGGFTPVYNLVTGWNRVVKDCGLKEKDNICLWSFHSDGELHFALVPPPPSDSGESKPEETSSALVIYDKSINDLPSNPVYNLVTTSNQVVKEIDQQENDNIRLWSFRSNGKHYFALVLIPTTSNSGNSKSGKRNSALVIHEKT</sequence>
<accession>A0AAU9REB4</accession>
<evidence type="ECO:0000256" key="1">
    <source>
        <dbReference type="ARBA" id="ARBA00004123"/>
    </source>
</evidence>
<gene>
    <name evidence="8" type="ORF">TAV2_LOCUS1779</name>
</gene>
<dbReference type="Pfam" id="PF03754">
    <property type="entry name" value="At2g31720-like"/>
    <property type="match status" value="1"/>
</dbReference>
<feature type="region of interest" description="Disordered" evidence="6">
    <location>
        <begin position="20"/>
        <end position="115"/>
    </location>
</feature>
<keyword evidence="3" id="KW-0238">DNA-binding</keyword>
<keyword evidence="4" id="KW-0804">Transcription</keyword>
<evidence type="ECO:0000313" key="8">
    <source>
        <dbReference type="EMBL" id="CAH2038830.1"/>
    </source>
</evidence>
<comment type="subcellular location">
    <subcellularLocation>
        <location evidence="1">Nucleus</location>
    </subcellularLocation>
</comment>
<dbReference type="InterPro" id="IPR005508">
    <property type="entry name" value="At2g31720-like"/>
</dbReference>